<evidence type="ECO:0000256" key="1">
    <source>
        <dbReference type="SAM" id="Phobius"/>
    </source>
</evidence>
<accession>W8KX19</accession>
<dbReference type="RefSeq" id="WP_025282623.1">
    <property type="nucleotide sequence ID" value="NZ_CP007268.1"/>
</dbReference>
<dbReference type="KEGG" id="hhc:M911_14140"/>
<reference evidence="2 3" key="1">
    <citation type="journal article" date="2014" name="J Genomics">
        <title>Draft Genome Sequence of the Extremely Halophilic Phototrophic Purple Sulfur Bacterium Halorhodospira halochloris.</title>
        <authorList>
            <person name="Singh K.S."/>
            <person name="Kirksey J."/>
            <person name="Hoff W.D."/>
            <person name="Deole R."/>
        </authorList>
    </citation>
    <scope>NUCLEOTIDE SEQUENCE [LARGE SCALE GENOMIC DNA]</scope>
    <source>
        <strain evidence="2 3">A</strain>
    </source>
</reference>
<dbReference type="SUPFAM" id="SSF58100">
    <property type="entry name" value="Bacterial hemolysins"/>
    <property type="match status" value="1"/>
</dbReference>
<keyword evidence="1" id="KW-0812">Transmembrane</keyword>
<evidence type="ECO:0008006" key="4">
    <source>
        <dbReference type="Google" id="ProtNLM"/>
    </source>
</evidence>
<dbReference type="Proteomes" id="UP000019442">
    <property type="component" value="Chromosome"/>
</dbReference>
<keyword evidence="1" id="KW-0472">Membrane</keyword>
<dbReference type="OrthoDB" id="5796679at2"/>
<dbReference type="PATRIC" id="fig|1354791.3.peg.168"/>
<proteinExistence type="predicted"/>
<dbReference type="HOGENOM" id="CLU_135689_0_0_6"/>
<dbReference type="EMBL" id="CP007268">
    <property type="protein sequence ID" value="AHK80096.1"/>
    <property type="molecule type" value="Genomic_DNA"/>
</dbReference>
<evidence type="ECO:0000313" key="3">
    <source>
        <dbReference type="Proteomes" id="UP000019442"/>
    </source>
</evidence>
<dbReference type="Gene3D" id="1.20.120.20">
    <property type="entry name" value="Apolipoprotein"/>
    <property type="match status" value="1"/>
</dbReference>
<keyword evidence="1" id="KW-1133">Transmembrane helix</keyword>
<keyword evidence="3" id="KW-1185">Reference proteome</keyword>
<feature type="transmembrane region" description="Helical" evidence="1">
    <location>
        <begin position="121"/>
        <end position="143"/>
    </location>
</feature>
<evidence type="ECO:0000313" key="2">
    <source>
        <dbReference type="EMBL" id="AHK80096.1"/>
    </source>
</evidence>
<sequence length="144" mass="16270">MTSVIELYEQLSSAPDDKTRARLIAEAFEQMEQRYSEVTDLATGAALRETELRLQKEIEQLRGEVKKDIEQLRGDVQKDIEKLRGDVQKDIEKLRGEVKKDVAEVRGDIAQSKIETIKWTVAWTGGLLLAQATLILGGLRYLLG</sequence>
<protein>
    <recommendedName>
        <fullName evidence="4">DUF1640 domain-containing protein</fullName>
    </recommendedName>
</protein>
<dbReference type="AlphaFoldDB" id="W8KX19"/>
<reference evidence="3" key="2">
    <citation type="submission" date="2014-02" db="EMBL/GenBank/DDBJ databases">
        <title>Draft Genome Sequence of extremely halophilic bacteria Halorhodospira halochloris.</title>
        <authorList>
            <person name="Singh K.S."/>
        </authorList>
    </citation>
    <scope>NUCLEOTIDE SEQUENCE [LARGE SCALE GENOMIC DNA]</scope>
    <source>
        <strain evidence="3">A</strain>
    </source>
</reference>
<name>W8KX19_9GAMM</name>
<organism evidence="2 3">
    <name type="scientific">Ectothiorhodospira haloalkaliphila</name>
    <dbReference type="NCBI Taxonomy" id="421628"/>
    <lineage>
        <taxon>Bacteria</taxon>
        <taxon>Pseudomonadati</taxon>
        <taxon>Pseudomonadota</taxon>
        <taxon>Gammaproteobacteria</taxon>
        <taxon>Chromatiales</taxon>
        <taxon>Ectothiorhodospiraceae</taxon>
        <taxon>Ectothiorhodospira</taxon>
    </lineage>
</organism>
<gene>
    <name evidence="2" type="ORF">M911_14140</name>
</gene>